<accession>A0ABR0NM49</accession>
<sequence length="93" mass="11241">MMMMMMMKSLHITWNDEDITTCSKSSEEHLSNYVAFTSKVNMEDIESDTDETFEGMSDVEFLKTYKTMLNKWEMIYMLTLDWWLKTVNKRREI</sequence>
<dbReference type="EMBL" id="JARKNE010000009">
    <property type="protein sequence ID" value="KAK5802249.1"/>
    <property type="molecule type" value="Genomic_DNA"/>
</dbReference>
<dbReference type="Proteomes" id="UP001358586">
    <property type="component" value="Chromosome 9"/>
</dbReference>
<keyword evidence="2" id="KW-1185">Reference proteome</keyword>
<evidence type="ECO:0000313" key="1">
    <source>
        <dbReference type="EMBL" id="KAK5802249.1"/>
    </source>
</evidence>
<name>A0ABR0NM49_GOSAR</name>
<comment type="caution">
    <text evidence="1">The sequence shown here is derived from an EMBL/GenBank/DDBJ whole genome shotgun (WGS) entry which is preliminary data.</text>
</comment>
<reference evidence="1 2" key="1">
    <citation type="submission" date="2023-03" db="EMBL/GenBank/DDBJ databases">
        <title>WGS of Gossypium arboreum.</title>
        <authorList>
            <person name="Yu D."/>
        </authorList>
    </citation>
    <scope>NUCLEOTIDE SEQUENCE [LARGE SCALE GENOMIC DNA]</scope>
    <source>
        <tissue evidence="1">Leaf</tissue>
    </source>
</reference>
<gene>
    <name evidence="1" type="ORF">PVK06_029834</name>
</gene>
<proteinExistence type="predicted"/>
<organism evidence="1 2">
    <name type="scientific">Gossypium arboreum</name>
    <name type="common">Tree cotton</name>
    <name type="synonym">Gossypium nanking</name>
    <dbReference type="NCBI Taxonomy" id="29729"/>
    <lineage>
        <taxon>Eukaryota</taxon>
        <taxon>Viridiplantae</taxon>
        <taxon>Streptophyta</taxon>
        <taxon>Embryophyta</taxon>
        <taxon>Tracheophyta</taxon>
        <taxon>Spermatophyta</taxon>
        <taxon>Magnoliopsida</taxon>
        <taxon>eudicotyledons</taxon>
        <taxon>Gunneridae</taxon>
        <taxon>Pentapetalae</taxon>
        <taxon>rosids</taxon>
        <taxon>malvids</taxon>
        <taxon>Malvales</taxon>
        <taxon>Malvaceae</taxon>
        <taxon>Malvoideae</taxon>
        <taxon>Gossypium</taxon>
    </lineage>
</organism>
<evidence type="ECO:0000313" key="2">
    <source>
        <dbReference type="Proteomes" id="UP001358586"/>
    </source>
</evidence>
<protein>
    <submittedName>
        <fullName evidence="1">Uncharacterized protein</fullName>
    </submittedName>
</protein>